<gene>
    <name evidence="12" type="ORF">A7U60_g7598</name>
</gene>
<dbReference type="Pfam" id="PF20628">
    <property type="entry name" value="Dyp_perox_C"/>
    <property type="match status" value="1"/>
</dbReference>
<comment type="similarity">
    <text evidence="8">Belongs to the DyP-type peroxidase family.</text>
</comment>
<dbReference type="InterPro" id="IPR048328">
    <property type="entry name" value="Dyp_perox_C"/>
</dbReference>
<dbReference type="OrthoDB" id="3207336at2759"/>
<evidence type="ECO:0000256" key="2">
    <source>
        <dbReference type="ARBA" id="ARBA00022559"/>
    </source>
</evidence>
<protein>
    <submittedName>
        <fullName evidence="12">Dyp-type peroxidase</fullName>
    </submittedName>
</protein>
<accession>A0A9Q5N5R3</accession>
<feature type="region of interest" description="Disordered" evidence="9">
    <location>
        <begin position="319"/>
        <end position="340"/>
    </location>
</feature>
<keyword evidence="5" id="KW-0732">Signal</keyword>
<keyword evidence="13" id="KW-1185">Reference proteome</keyword>
<dbReference type="InterPro" id="IPR049509">
    <property type="entry name" value="DyP_N"/>
</dbReference>
<sequence length="496" mass="54107">MTTPAWPTPQDLQDVQGDIILGFPKRTEDFIFFNIQNAAAFKRDLKQLIPAITSTADIQKLRKDIDDHKKSGKHGLLKAVGINIAFSVKGLEKLGITDDLGDASFKKGQLGNASALGDTGKTDSSGNFVPDWLEPFKNEIDGVILTDSSGNFVPDWLEPFKNEIDGVILVAGDSRESVQEGDNKVEHVLGNSIKEVFKVKGQTRPGKEKGHEHFGFLDGISSPAIDAVTGHLPGQIVVPPGVIITGVTDGDSVARPAWAKNGSFLVYRQLQQLVPEFNKFLHDNPVVVDGLPRDQGSELLGARFFGRWKSGAPIELSPLKDDPELAKDKQRNNNFDFSGESFNDQTKCPFAAHIRKTNPRADLLQPFGSGALLPHMIMRKSITYGPEVTPEEAKENKTKVDRGLAFVCYQSNVVQGFEFVQESWSNNTKFPPQKSVAQPGFDPIIGQNNGQAREVAGLQINNQAGNTTLPIEFVVSKGGAYFFTPSISALKTKLTA</sequence>
<evidence type="ECO:0000256" key="1">
    <source>
        <dbReference type="ARBA" id="ARBA00001970"/>
    </source>
</evidence>
<keyword evidence="7" id="KW-0408">Iron</keyword>
<evidence type="ECO:0000256" key="4">
    <source>
        <dbReference type="ARBA" id="ARBA00022723"/>
    </source>
</evidence>
<evidence type="ECO:0000256" key="7">
    <source>
        <dbReference type="ARBA" id="ARBA00023004"/>
    </source>
</evidence>
<dbReference type="GO" id="GO:0046872">
    <property type="term" value="F:metal ion binding"/>
    <property type="evidence" value="ECO:0007669"/>
    <property type="project" value="UniProtKB-KW"/>
</dbReference>
<evidence type="ECO:0000256" key="5">
    <source>
        <dbReference type="ARBA" id="ARBA00022729"/>
    </source>
</evidence>
<evidence type="ECO:0000259" key="11">
    <source>
        <dbReference type="Pfam" id="PF21105"/>
    </source>
</evidence>
<dbReference type="Proteomes" id="UP000757232">
    <property type="component" value="Unassembled WGS sequence"/>
</dbReference>
<dbReference type="InterPro" id="IPR011008">
    <property type="entry name" value="Dimeric_a/b-barrel"/>
</dbReference>
<dbReference type="PROSITE" id="PS51404">
    <property type="entry name" value="DYP_PEROXIDASE"/>
    <property type="match status" value="1"/>
</dbReference>
<dbReference type="InterPro" id="IPR006314">
    <property type="entry name" value="Dyp_peroxidase"/>
</dbReference>
<evidence type="ECO:0000313" key="13">
    <source>
        <dbReference type="Proteomes" id="UP000757232"/>
    </source>
</evidence>
<proteinExistence type="inferred from homology"/>
<dbReference type="NCBIfam" id="TIGR01413">
    <property type="entry name" value="Dyp_perox_fam"/>
    <property type="match status" value="1"/>
</dbReference>
<dbReference type="EMBL" id="LNZH02000210">
    <property type="protein sequence ID" value="OCB85293.1"/>
    <property type="molecule type" value="Genomic_DNA"/>
</dbReference>
<organism evidence="12 13">
    <name type="scientific">Sanghuangporus baumii</name>
    <name type="common">Phellinus baumii</name>
    <dbReference type="NCBI Taxonomy" id="108892"/>
    <lineage>
        <taxon>Eukaryota</taxon>
        <taxon>Fungi</taxon>
        <taxon>Dikarya</taxon>
        <taxon>Basidiomycota</taxon>
        <taxon>Agaricomycotina</taxon>
        <taxon>Agaricomycetes</taxon>
        <taxon>Hymenochaetales</taxon>
        <taxon>Hymenochaetaceae</taxon>
        <taxon>Sanghuangporus</taxon>
    </lineage>
</organism>
<dbReference type="PANTHER" id="PTHR30521">
    <property type="entry name" value="DEFERROCHELATASE/PEROXIDASE"/>
    <property type="match status" value="1"/>
</dbReference>
<comment type="cofactor">
    <cofactor evidence="1">
        <name>heme b</name>
        <dbReference type="ChEBI" id="CHEBI:60344"/>
    </cofactor>
</comment>
<dbReference type="GO" id="GO:0005829">
    <property type="term" value="C:cytosol"/>
    <property type="evidence" value="ECO:0007669"/>
    <property type="project" value="TreeGrafter"/>
</dbReference>
<keyword evidence="4" id="KW-0479">Metal-binding</keyword>
<dbReference type="PANTHER" id="PTHR30521:SF4">
    <property type="entry name" value="DEFERROCHELATASE"/>
    <property type="match status" value="1"/>
</dbReference>
<evidence type="ECO:0000256" key="9">
    <source>
        <dbReference type="SAM" id="MobiDB-lite"/>
    </source>
</evidence>
<keyword evidence="6" id="KW-0560">Oxidoreductase</keyword>
<evidence type="ECO:0000256" key="6">
    <source>
        <dbReference type="ARBA" id="ARBA00023002"/>
    </source>
</evidence>
<dbReference type="Pfam" id="PF21105">
    <property type="entry name" value="DyP_N"/>
    <property type="match status" value="1"/>
</dbReference>
<dbReference type="GO" id="GO:0004601">
    <property type="term" value="F:peroxidase activity"/>
    <property type="evidence" value="ECO:0007669"/>
    <property type="project" value="UniProtKB-KW"/>
</dbReference>
<name>A0A9Q5N5R3_SANBA</name>
<feature type="domain" description="DyP dimeric alpha+beta barrel" evidence="11">
    <location>
        <begin position="14"/>
        <end position="148"/>
    </location>
</feature>
<evidence type="ECO:0000256" key="3">
    <source>
        <dbReference type="ARBA" id="ARBA00022617"/>
    </source>
</evidence>
<evidence type="ECO:0000313" key="12">
    <source>
        <dbReference type="EMBL" id="OCB85293.1"/>
    </source>
</evidence>
<keyword evidence="3" id="KW-0349">Heme</keyword>
<keyword evidence="2 12" id="KW-0575">Peroxidase</keyword>
<dbReference type="AlphaFoldDB" id="A0A9Q5N5R3"/>
<feature type="compositionally biased region" description="Basic and acidic residues" evidence="9">
    <location>
        <begin position="319"/>
        <end position="331"/>
    </location>
</feature>
<dbReference type="GO" id="GO:0020037">
    <property type="term" value="F:heme binding"/>
    <property type="evidence" value="ECO:0007669"/>
    <property type="project" value="InterPro"/>
</dbReference>
<evidence type="ECO:0000259" key="10">
    <source>
        <dbReference type="Pfam" id="PF20628"/>
    </source>
</evidence>
<feature type="domain" description="Dyp-type peroxidase C-terminal" evidence="10">
    <location>
        <begin position="255"/>
        <end position="424"/>
    </location>
</feature>
<evidence type="ECO:0000256" key="8">
    <source>
        <dbReference type="ARBA" id="ARBA00025737"/>
    </source>
</evidence>
<comment type="caution">
    <text evidence="12">The sequence shown here is derived from an EMBL/GenBank/DDBJ whole genome shotgun (WGS) entry which is preliminary data.</text>
</comment>
<dbReference type="SUPFAM" id="SSF54909">
    <property type="entry name" value="Dimeric alpha+beta barrel"/>
    <property type="match status" value="1"/>
</dbReference>
<reference evidence="12" key="1">
    <citation type="submission" date="2016-06" db="EMBL/GenBank/DDBJ databases">
        <title>Draft Genome sequence of the fungus Inonotus baumii.</title>
        <authorList>
            <person name="Zhu H."/>
            <person name="Lin W."/>
        </authorList>
    </citation>
    <scope>NUCLEOTIDE SEQUENCE</scope>
    <source>
        <strain evidence="12">821</strain>
    </source>
</reference>